<dbReference type="Pfam" id="PF12645">
    <property type="entry name" value="HTH_16"/>
    <property type="match status" value="1"/>
</dbReference>
<comment type="caution">
    <text evidence="2">The sequence shown here is derived from an EMBL/GenBank/DDBJ whole genome shotgun (WGS) entry which is preliminary data.</text>
</comment>
<organism evidence="2 3">
    <name type="scientific">Enterococcus cecorum</name>
    <dbReference type="NCBI Taxonomy" id="44008"/>
    <lineage>
        <taxon>Bacteria</taxon>
        <taxon>Bacillati</taxon>
        <taxon>Bacillota</taxon>
        <taxon>Bacilli</taxon>
        <taxon>Lactobacillales</taxon>
        <taxon>Enterococcaceae</taxon>
        <taxon>Enterococcus</taxon>
    </lineage>
</organism>
<evidence type="ECO:0000259" key="1">
    <source>
        <dbReference type="Pfam" id="PF12645"/>
    </source>
</evidence>
<dbReference type="RefSeq" id="WP_087663152.1">
    <property type="nucleotide sequence ID" value="NZ_NIBL01000001.1"/>
</dbReference>
<evidence type="ECO:0000313" key="3">
    <source>
        <dbReference type="Proteomes" id="UP000196503"/>
    </source>
</evidence>
<dbReference type="AlphaFoldDB" id="A0A200I3B2"/>
<name>A0A200I3B2_9ENTE</name>
<protein>
    <recommendedName>
        <fullName evidence="1">Helix-turn-helix conjugative transposon-like domain-containing protein</fullName>
    </recommendedName>
</protein>
<feature type="domain" description="Helix-turn-helix conjugative transposon-like" evidence="1">
    <location>
        <begin position="12"/>
        <end position="71"/>
    </location>
</feature>
<gene>
    <name evidence="2" type="ORF">A5869_001200</name>
</gene>
<dbReference type="InterPro" id="IPR024760">
    <property type="entry name" value="HTH_dom_conjug_TS-like"/>
</dbReference>
<accession>A0A200I3B2</accession>
<sequence>MKNNVMNLPISTIELAISGDKESIDMIIRQYSMLINTYSTRKVSGTNSYQLDSYMKESIEVELIEAILRFKIRR</sequence>
<proteinExistence type="predicted"/>
<reference evidence="2 3" key="1">
    <citation type="submission" date="2017-05" db="EMBL/GenBank/DDBJ databases">
        <title>The Genome Sequence of Enterococcus faecium 2D5_DIV0622.</title>
        <authorList>
            <consortium name="The Broad Institute Genomics Platform"/>
            <consortium name="The Broad Institute Genomic Center for Infectious Diseases"/>
            <person name="Earl A."/>
            <person name="Manson A."/>
            <person name="Schwartman J."/>
            <person name="Gilmore M."/>
            <person name="Abouelleil A."/>
            <person name="Cao P."/>
            <person name="Chapman S."/>
            <person name="Cusick C."/>
            <person name="Shea T."/>
            <person name="Young S."/>
            <person name="Neafsey D."/>
            <person name="Nusbaum C."/>
            <person name="Birren B."/>
        </authorList>
    </citation>
    <scope>NUCLEOTIDE SEQUENCE [LARGE SCALE GENOMIC DNA]</scope>
    <source>
        <strain evidence="2 3">2D5_DIV0622</strain>
    </source>
</reference>
<evidence type="ECO:0000313" key="2">
    <source>
        <dbReference type="EMBL" id="OUZ19546.1"/>
    </source>
</evidence>
<dbReference type="EMBL" id="NIBL01000001">
    <property type="protein sequence ID" value="OUZ19546.1"/>
    <property type="molecule type" value="Genomic_DNA"/>
</dbReference>
<dbReference type="Proteomes" id="UP000196503">
    <property type="component" value="Unassembled WGS sequence"/>
</dbReference>